<dbReference type="InterPro" id="IPR043504">
    <property type="entry name" value="Peptidase_S1_PA_chymotrypsin"/>
</dbReference>
<organism evidence="1 2">
    <name type="scientific">Streptomyces meridianus</name>
    <dbReference type="NCBI Taxonomy" id="2938945"/>
    <lineage>
        <taxon>Bacteria</taxon>
        <taxon>Bacillati</taxon>
        <taxon>Actinomycetota</taxon>
        <taxon>Actinomycetes</taxon>
        <taxon>Kitasatosporales</taxon>
        <taxon>Streptomycetaceae</taxon>
        <taxon>Streptomyces</taxon>
    </lineage>
</organism>
<dbReference type="PRINTS" id="PR00834">
    <property type="entry name" value="PROTEASES2C"/>
</dbReference>
<name>A0ABT0X4W6_9ACTN</name>
<accession>A0ABT0X4W6</accession>
<sequence length="296" mass="30253">MSERSVFRRPRRPERPRMRRRTVWVLAVLVVVAGGAGGGAAVLVQRGPQGPDPRATAGLRTDVTTDGTVAGVASAVGPSVVEIQASNPEGEATASGVVISENGEILTNNHVIAGATRILVVVGKRDPVTAEVVGTDPDLDMALLRTERAKGMRPAVLGDSDRIAVGDEVVAIGSPEGLPGTVTSGIISAVQRDVTVERDGDSRNPEGKWPFEFQGGEFNGDVGSSTTTYQALQTDAALNPGNSGGALVNMEGRVVGINSAMYTPSSGDPGSVGLGFAVPVNAVKAALAELRGGGRG</sequence>
<dbReference type="Proteomes" id="UP001167160">
    <property type="component" value="Unassembled WGS sequence"/>
</dbReference>
<protein>
    <submittedName>
        <fullName evidence="1">Trypsin-like peptidase domain-containing protein</fullName>
    </submittedName>
</protein>
<evidence type="ECO:0000313" key="2">
    <source>
        <dbReference type="Proteomes" id="UP001167160"/>
    </source>
</evidence>
<dbReference type="Gene3D" id="2.40.10.10">
    <property type="entry name" value="Trypsin-like serine proteases"/>
    <property type="match status" value="2"/>
</dbReference>
<gene>
    <name evidence="1" type="ORF">M1E25_08010</name>
</gene>
<dbReference type="SUPFAM" id="SSF50494">
    <property type="entry name" value="Trypsin-like serine proteases"/>
    <property type="match status" value="1"/>
</dbReference>
<keyword evidence="2" id="KW-1185">Reference proteome</keyword>
<comment type="caution">
    <text evidence="1">The sequence shown here is derived from an EMBL/GenBank/DDBJ whole genome shotgun (WGS) entry which is preliminary data.</text>
</comment>
<dbReference type="InterPro" id="IPR009003">
    <property type="entry name" value="Peptidase_S1_PA"/>
</dbReference>
<dbReference type="EMBL" id="JAMQGM010000017">
    <property type="protein sequence ID" value="MCM2577295.1"/>
    <property type="molecule type" value="Genomic_DNA"/>
</dbReference>
<reference evidence="1" key="1">
    <citation type="journal article" date="2023" name="Int. J. Syst. Evol. Microbiol.">
        <title>Streptomyces meridianus sp. nov. isolated from brackish water of the Tagus estuary in Alcochete, Portugal.</title>
        <authorList>
            <person name="Santos J.D.N."/>
            <person name="Klimek D."/>
            <person name="Calusinska M."/>
            <person name="Lobo Da Cunha A."/>
            <person name="Catita J."/>
            <person name="Goncalves H."/>
            <person name="Gonzalez I."/>
            <person name="Reyes F."/>
            <person name="Lage O.M."/>
        </authorList>
    </citation>
    <scope>NUCLEOTIDE SEQUENCE</scope>
    <source>
        <strain evidence="1">MTZ3.1</strain>
    </source>
</reference>
<dbReference type="PANTHER" id="PTHR22939:SF129">
    <property type="entry name" value="SERINE PROTEASE HTRA2, MITOCHONDRIAL"/>
    <property type="match status" value="1"/>
</dbReference>
<evidence type="ECO:0000313" key="1">
    <source>
        <dbReference type="EMBL" id="MCM2577295.1"/>
    </source>
</evidence>
<dbReference type="PANTHER" id="PTHR22939">
    <property type="entry name" value="SERINE PROTEASE FAMILY S1C HTRA-RELATED"/>
    <property type="match status" value="1"/>
</dbReference>
<dbReference type="RefSeq" id="WP_251411886.1">
    <property type="nucleotide sequence ID" value="NZ_JAMQGM010000017.1"/>
</dbReference>
<dbReference type="Pfam" id="PF13365">
    <property type="entry name" value="Trypsin_2"/>
    <property type="match status" value="1"/>
</dbReference>
<proteinExistence type="predicted"/>
<dbReference type="InterPro" id="IPR001940">
    <property type="entry name" value="Peptidase_S1C"/>
</dbReference>